<dbReference type="InterPro" id="IPR005184">
    <property type="entry name" value="DUF306_Meta_HslJ"/>
</dbReference>
<dbReference type="Pfam" id="PF03724">
    <property type="entry name" value="META"/>
    <property type="match status" value="1"/>
</dbReference>
<proteinExistence type="predicted"/>
<dbReference type="Gene3D" id="2.40.128.270">
    <property type="match status" value="1"/>
</dbReference>
<keyword evidence="1" id="KW-0732">Signal</keyword>
<name>A0AAD1EM47_9MICO</name>
<gene>
    <name evidence="3" type="ORF">C7V51_05280</name>
</gene>
<sequence>MRSRTAGAAGVFAVVALALTGCAGESGTEARSVPAPADLAGRWVTGVAYSAPDVPFLLLAEDGTWTGSDGCNGAKGEWSIDGEGNLSVTAGPSTFIGCDGAALPRIFSESATASLDGGRLRLFDDEGATILKLARSTSEEAPTASADPAGE</sequence>
<dbReference type="RefSeq" id="WP_104354268.1">
    <property type="nucleotide sequence ID" value="NZ_CP028130.1"/>
</dbReference>
<reference evidence="3 4" key="1">
    <citation type="submission" date="2018-03" db="EMBL/GenBank/DDBJ databases">
        <title>Bacteriophage NCPPB3778 and a type I-E CRISPR drive the evolution of the US Biological Select Agent, Rathayibacter toxicus.</title>
        <authorList>
            <person name="Davis E.W.II."/>
            <person name="Tabima J.F."/>
            <person name="Weisberg A.J."/>
            <person name="Dantas Lopes L."/>
            <person name="Wiseman M.S."/>
            <person name="Wiseman M.S."/>
            <person name="Pupko T."/>
            <person name="Belcher M.S."/>
            <person name="Sechler A.J."/>
            <person name="Tancos M.A."/>
            <person name="Schroeder B.K."/>
            <person name="Murray T.D."/>
            <person name="Luster D.G."/>
            <person name="Schneider W.L."/>
            <person name="Rogers E."/>
            <person name="Andreote F.D."/>
            <person name="Grunwald N.J."/>
            <person name="Putnam M.L."/>
            <person name="Chang J.H."/>
        </authorList>
    </citation>
    <scope>NUCLEOTIDE SEQUENCE [LARGE SCALE GENOMIC DNA]</scope>
    <source>
        <strain evidence="3 4">NCCPB 2253</strain>
    </source>
</reference>
<evidence type="ECO:0000313" key="4">
    <source>
        <dbReference type="Proteomes" id="UP000283946"/>
    </source>
</evidence>
<evidence type="ECO:0000256" key="1">
    <source>
        <dbReference type="SAM" id="SignalP"/>
    </source>
</evidence>
<accession>A0AAD1EM47</accession>
<dbReference type="KEGG" id="ria:C7V51_05280"/>
<feature type="chain" id="PRO_5042220012" evidence="1">
    <location>
        <begin position="24"/>
        <end position="151"/>
    </location>
</feature>
<feature type="domain" description="DUF306" evidence="2">
    <location>
        <begin position="44"/>
        <end position="133"/>
    </location>
</feature>
<dbReference type="PROSITE" id="PS51257">
    <property type="entry name" value="PROKAR_LIPOPROTEIN"/>
    <property type="match status" value="1"/>
</dbReference>
<feature type="signal peptide" evidence="1">
    <location>
        <begin position="1"/>
        <end position="23"/>
    </location>
</feature>
<organism evidence="3 4">
    <name type="scientific">Rathayibacter iranicus</name>
    <dbReference type="NCBI Taxonomy" id="59737"/>
    <lineage>
        <taxon>Bacteria</taxon>
        <taxon>Bacillati</taxon>
        <taxon>Actinomycetota</taxon>
        <taxon>Actinomycetes</taxon>
        <taxon>Micrococcales</taxon>
        <taxon>Microbacteriaceae</taxon>
        <taxon>Rathayibacter</taxon>
    </lineage>
</organism>
<dbReference type="EMBL" id="CP028130">
    <property type="protein sequence ID" value="AZZ55365.1"/>
    <property type="molecule type" value="Genomic_DNA"/>
</dbReference>
<dbReference type="AlphaFoldDB" id="A0AAD1EM47"/>
<protein>
    <submittedName>
        <fullName evidence="3">META domain-containing protein</fullName>
    </submittedName>
</protein>
<dbReference type="Proteomes" id="UP000283946">
    <property type="component" value="Chromosome"/>
</dbReference>
<evidence type="ECO:0000259" key="2">
    <source>
        <dbReference type="Pfam" id="PF03724"/>
    </source>
</evidence>
<dbReference type="InterPro" id="IPR038670">
    <property type="entry name" value="HslJ-like_sf"/>
</dbReference>
<evidence type="ECO:0000313" key="3">
    <source>
        <dbReference type="EMBL" id="AZZ55365.1"/>
    </source>
</evidence>